<gene>
    <name evidence="6" type="ORF">AP20H10_06210</name>
</gene>
<evidence type="ECO:0000256" key="1">
    <source>
        <dbReference type="ARBA" id="ARBA00005417"/>
    </source>
</evidence>
<dbReference type="InterPro" id="IPR027417">
    <property type="entry name" value="P-loop_NTPase"/>
</dbReference>
<keyword evidence="7" id="KW-1185">Reference proteome</keyword>
<proteinExistence type="inferred from homology"/>
<comment type="similarity">
    <text evidence="1">Belongs to the ABC transporter superfamily.</text>
</comment>
<dbReference type="Proteomes" id="UP001438112">
    <property type="component" value="Unassembled WGS sequence"/>
</dbReference>
<dbReference type="RefSeq" id="WP_353317715.1">
    <property type="nucleotide sequence ID" value="NZ_BAABVV010000031.1"/>
</dbReference>
<sequence length="235" mass="26422">MPIKVNNANIGYDHQVVVKDLNFSIENGDFIALIGPNGAGKSTLLKSLIGVLPIIDGEINWADFDADNPFRVTGFSPQTQIIDWFTTAFDNILQGPLLAGFSFHESKEFAKQAAKLLDIDNLLDKPVDHLSGGQQQRIQIAREIARQPHIYILDEPTTGLDVESSEKLFQYLKERSDNGNLVIASSHDLTLLDEYVDKVLFIDRNQQIFFGSLKEFTANASLRETYLKERDKHES</sequence>
<evidence type="ECO:0000256" key="3">
    <source>
        <dbReference type="ARBA" id="ARBA00022741"/>
    </source>
</evidence>
<dbReference type="InterPro" id="IPR017871">
    <property type="entry name" value="ABC_transporter-like_CS"/>
</dbReference>
<dbReference type="GO" id="GO:0005524">
    <property type="term" value="F:ATP binding"/>
    <property type="evidence" value="ECO:0007669"/>
    <property type="project" value="UniProtKB-KW"/>
</dbReference>
<organism evidence="6 7">
    <name type="scientific">Apilactobacillus apinorum</name>
    <dbReference type="NCBI Taxonomy" id="1218495"/>
    <lineage>
        <taxon>Bacteria</taxon>
        <taxon>Bacillati</taxon>
        <taxon>Bacillota</taxon>
        <taxon>Bacilli</taxon>
        <taxon>Lactobacillales</taxon>
        <taxon>Lactobacillaceae</taxon>
        <taxon>Apilactobacillus</taxon>
    </lineage>
</organism>
<dbReference type="InterPro" id="IPR003439">
    <property type="entry name" value="ABC_transporter-like_ATP-bd"/>
</dbReference>
<dbReference type="InterPro" id="IPR003593">
    <property type="entry name" value="AAA+_ATPase"/>
</dbReference>
<dbReference type="PANTHER" id="PTHR42734:SF17">
    <property type="entry name" value="METAL TRANSPORT SYSTEM ATP-BINDING PROTEIN TM_0124-RELATED"/>
    <property type="match status" value="1"/>
</dbReference>
<dbReference type="Pfam" id="PF00005">
    <property type="entry name" value="ABC_tran"/>
    <property type="match status" value="1"/>
</dbReference>
<comment type="caution">
    <text evidence="6">The sequence shown here is derived from an EMBL/GenBank/DDBJ whole genome shotgun (WGS) entry which is preliminary data.</text>
</comment>
<evidence type="ECO:0000256" key="2">
    <source>
        <dbReference type="ARBA" id="ARBA00022448"/>
    </source>
</evidence>
<protein>
    <submittedName>
        <fullName evidence="6">ABC transporter ATP-binding protein</fullName>
    </submittedName>
</protein>
<dbReference type="SMART" id="SM00382">
    <property type="entry name" value="AAA"/>
    <property type="match status" value="1"/>
</dbReference>
<name>A0ABP9ZHI7_9LACO</name>
<keyword evidence="3" id="KW-0547">Nucleotide-binding</keyword>
<dbReference type="PANTHER" id="PTHR42734">
    <property type="entry name" value="METAL TRANSPORT SYSTEM ATP-BINDING PROTEIN TM_0124-RELATED"/>
    <property type="match status" value="1"/>
</dbReference>
<dbReference type="Gene3D" id="3.40.50.300">
    <property type="entry name" value="P-loop containing nucleotide triphosphate hydrolases"/>
    <property type="match status" value="1"/>
</dbReference>
<keyword evidence="2" id="KW-0813">Transport</keyword>
<evidence type="ECO:0000313" key="7">
    <source>
        <dbReference type="Proteomes" id="UP001438112"/>
    </source>
</evidence>
<dbReference type="InterPro" id="IPR050153">
    <property type="entry name" value="Metal_Ion_Import_ABC"/>
</dbReference>
<accession>A0ABP9ZHI7</accession>
<feature type="domain" description="ABC transporter" evidence="5">
    <location>
        <begin position="3"/>
        <end position="229"/>
    </location>
</feature>
<evidence type="ECO:0000256" key="4">
    <source>
        <dbReference type="ARBA" id="ARBA00022840"/>
    </source>
</evidence>
<dbReference type="SUPFAM" id="SSF52540">
    <property type="entry name" value="P-loop containing nucleoside triphosphate hydrolases"/>
    <property type="match status" value="1"/>
</dbReference>
<dbReference type="EMBL" id="BAABVV010000031">
    <property type="protein sequence ID" value="GAA6114258.1"/>
    <property type="molecule type" value="Genomic_DNA"/>
</dbReference>
<keyword evidence="4 6" id="KW-0067">ATP-binding</keyword>
<dbReference type="PROSITE" id="PS50893">
    <property type="entry name" value="ABC_TRANSPORTER_2"/>
    <property type="match status" value="1"/>
</dbReference>
<dbReference type="PROSITE" id="PS00211">
    <property type="entry name" value="ABC_TRANSPORTER_1"/>
    <property type="match status" value="1"/>
</dbReference>
<evidence type="ECO:0000313" key="6">
    <source>
        <dbReference type="EMBL" id="GAA6114258.1"/>
    </source>
</evidence>
<evidence type="ECO:0000259" key="5">
    <source>
        <dbReference type="PROSITE" id="PS50893"/>
    </source>
</evidence>
<reference evidence="6 7" key="1">
    <citation type="submission" date="2024-03" db="EMBL/GenBank/DDBJ databases">
        <title>Inconsistent identification of Apilactobacillus kunkeei-related strains obtained by well-developed overall genome related indices.</title>
        <authorList>
            <person name="Maeno S."/>
            <person name="Endo A."/>
        </authorList>
    </citation>
    <scope>NUCLEOTIDE SEQUENCE [LARGE SCALE GENOMIC DNA]</scope>
    <source>
        <strain evidence="6 7">20H-10</strain>
    </source>
</reference>